<accession>A0A839TCQ5</accession>
<gene>
    <name evidence="1" type="ORF">FHR87_003820</name>
</gene>
<organism evidence="1 2">
    <name type="scientific">Azomonas macrocytogenes</name>
    <name type="common">Azotobacter macrocytogenes</name>
    <dbReference type="NCBI Taxonomy" id="69962"/>
    <lineage>
        <taxon>Bacteria</taxon>
        <taxon>Pseudomonadati</taxon>
        <taxon>Pseudomonadota</taxon>
        <taxon>Gammaproteobacteria</taxon>
        <taxon>Pseudomonadales</taxon>
        <taxon>Pseudomonadaceae</taxon>
        <taxon>Azomonas</taxon>
    </lineage>
</organism>
<dbReference type="AlphaFoldDB" id="A0A839TCQ5"/>
<reference evidence="1 2" key="1">
    <citation type="submission" date="2020-08" db="EMBL/GenBank/DDBJ databases">
        <title>Genomic Encyclopedia of Type Strains, Phase III (KMG-III): the genomes of soil and plant-associated and newly described type strains.</title>
        <authorList>
            <person name="Whitman W."/>
        </authorList>
    </citation>
    <scope>NUCLEOTIDE SEQUENCE [LARGE SCALE GENOMIC DNA]</scope>
    <source>
        <strain evidence="1 2">CECT 4462</strain>
    </source>
</reference>
<sequence>MYTSLACLCSRLWLLRSCLPPWCQAFVRQKQVNCQELGRRCAVCWLFVRHLSGLWGHVCGPSRINVSSHVAFSRPRKSLLKQLPDAASLSTGHAEAGGPLLGVKARIRSAVLPVLAQQAQAFGSFFVLVVRAALLSASGGAGASSHRNDLGGLRPSLLTHISVAE</sequence>
<proteinExistence type="predicted"/>
<dbReference type="EMBL" id="JACHXI010000038">
    <property type="protein sequence ID" value="MBB3105383.1"/>
    <property type="molecule type" value="Genomic_DNA"/>
</dbReference>
<evidence type="ECO:0000313" key="1">
    <source>
        <dbReference type="EMBL" id="MBB3105383.1"/>
    </source>
</evidence>
<comment type="caution">
    <text evidence="1">The sequence shown here is derived from an EMBL/GenBank/DDBJ whole genome shotgun (WGS) entry which is preliminary data.</text>
</comment>
<name>A0A839TCQ5_AZOMA</name>
<protein>
    <submittedName>
        <fullName evidence="1">Uncharacterized protein</fullName>
    </submittedName>
</protein>
<evidence type="ECO:0000313" key="2">
    <source>
        <dbReference type="Proteomes" id="UP000549250"/>
    </source>
</evidence>
<keyword evidence="2" id="KW-1185">Reference proteome</keyword>
<dbReference type="Proteomes" id="UP000549250">
    <property type="component" value="Unassembled WGS sequence"/>
</dbReference>